<evidence type="ECO:0000256" key="6">
    <source>
        <dbReference type="ARBA" id="ARBA00022777"/>
    </source>
</evidence>
<organism evidence="12">
    <name type="scientific">hydrothermal vent metagenome</name>
    <dbReference type="NCBI Taxonomy" id="652676"/>
    <lineage>
        <taxon>unclassified sequences</taxon>
        <taxon>metagenomes</taxon>
        <taxon>ecological metagenomes</taxon>
    </lineage>
</organism>
<evidence type="ECO:0000259" key="10">
    <source>
        <dbReference type="PROSITE" id="PS50109"/>
    </source>
</evidence>
<evidence type="ECO:0000256" key="4">
    <source>
        <dbReference type="ARBA" id="ARBA00022679"/>
    </source>
</evidence>
<accession>A0A3B1ALQ5</accession>
<keyword evidence="4" id="KW-0808">Transferase</keyword>
<evidence type="ECO:0000256" key="8">
    <source>
        <dbReference type="ARBA" id="ARBA00023012"/>
    </source>
</evidence>
<dbReference type="GO" id="GO:0000155">
    <property type="term" value="F:phosphorelay sensor kinase activity"/>
    <property type="evidence" value="ECO:0007669"/>
    <property type="project" value="InterPro"/>
</dbReference>
<keyword evidence="3" id="KW-0597">Phosphoprotein</keyword>
<dbReference type="SUPFAM" id="SSF47384">
    <property type="entry name" value="Homodimeric domain of signal transducing histidine kinase"/>
    <property type="match status" value="1"/>
</dbReference>
<proteinExistence type="predicted"/>
<dbReference type="InterPro" id="IPR050428">
    <property type="entry name" value="TCS_sensor_his_kinase"/>
</dbReference>
<dbReference type="InterPro" id="IPR022510">
    <property type="entry name" value="Sortase_His-kinase"/>
</dbReference>
<dbReference type="PROSITE" id="PS50885">
    <property type="entry name" value="HAMP"/>
    <property type="match status" value="1"/>
</dbReference>
<dbReference type="InterPro" id="IPR005467">
    <property type="entry name" value="His_kinase_dom"/>
</dbReference>
<protein>
    <recommendedName>
        <fullName evidence="2">histidine kinase</fullName>
        <ecNumber evidence="2">2.7.13.3</ecNumber>
    </recommendedName>
</protein>
<evidence type="ECO:0000256" key="7">
    <source>
        <dbReference type="ARBA" id="ARBA00022989"/>
    </source>
</evidence>
<dbReference type="SMART" id="SM00387">
    <property type="entry name" value="HATPase_c"/>
    <property type="match status" value="1"/>
</dbReference>
<keyword evidence="5 9" id="KW-0812">Transmembrane</keyword>
<dbReference type="Gene3D" id="1.10.287.130">
    <property type="match status" value="1"/>
</dbReference>
<sequence length="706" mass="80242">MTLSIRKKLLLSSLLLLFIPWFGYQSIQNIENDLRREQQEQLLNRAKLVSVVLQEQASLFSSEKNLIAHENINHVYVRQLNSAIQLDGYTNDWAMYDDRFRLYRNNKYNKNIITDTLSFQHQVGNYKRYLYAIFKVSDDKIVYRRPGSFRLKNSDHLRINMIDNKGDLQQYIITTQTPGWVTAHKLMRDQQPLPQVKIKGEWQETESGYNIEIRIPLNMLGNMISFAIADVDDEDVREITQIIGTADASNPFALASIIVPSPVVESLLKKIHQGVSRTWVIDNNYRVIAVVGSLKKNLYQTNDDEQAIEKTERTSSIFQSIMRLFYQLLLHQPSSYFKDDLSSASVLTGDEFKTALSGQPATQWRTTPDTQVNILTVTHPITINNQVVGAIAIEETNTSILILQNRAFEILINLSILAFVIASSVLILFASRLSNRIRRLRNDADQAIASDGRVKGGMKATKSTDEIGDLSRSFSDMLTRLTQYNRYLETMASKLSHELRTPITVVRSSLDNLELKNTSSDSAIILQRAREGLNRLSNILTRMSEATRLEQTLHNEEKILFKLDDVIRSCIDGYRSANPNIQFDFQASHEDFSLSGVPEFIAQLLDKLIGNAIDFHQTGSTISVSIKKYDNYISLNISNIGSRLPSNMQNNLFDSMVSVRDAQSTETHLGLGLYIVRLIAQFHQADVIANNLDDDSGVEFKVQFPV</sequence>
<dbReference type="Gene3D" id="2.60.40.1190">
    <property type="match status" value="1"/>
</dbReference>
<dbReference type="SUPFAM" id="SSF49344">
    <property type="entry name" value="CBD9-like"/>
    <property type="match status" value="1"/>
</dbReference>
<dbReference type="SUPFAM" id="SSF55874">
    <property type="entry name" value="ATPase domain of HSP90 chaperone/DNA topoisomerase II/histidine kinase"/>
    <property type="match status" value="1"/>
</dbReference>
<feature type="transmembrane region" description="Helical" evidence="9">
    <location>
        <begin position="410"/>
        <end position="431"/>
    </location>
</feature>
<dbReference type="EMBL" id="UOFS01000046">
    <property type="protein sequence ID" value="VAX00794.1"/>
    <property type="molecule type" value="Genomic_DNA"/>
</dbReference>
<dbReference type="InterPro" id="IPR003594">
    <property type="entry name" value="HATPase_dom"/>
</dbReference>
<keyword evidence="6 12" id="KW-0418">Kinase</keyword>
<dbReference type="PANTHER" id="PTHR45436">
    <property type="entry name" value="SENSOR HISTIDINE KINASE YKOH"/>
    <property type="match status" value="1"/>
</dbReference>
<dbReference type="AlphaFoldDB" id="A0A3B1ALQ5"/>
<feature type="domain" description="Histidine kinase" evidence="10">
    <location>
        <begin position="494"/>
        <end position="706"/>
    </location>
</feature>
<dbReference type="EC" id="2.7.13.3" evidence="2"/>
<dbReference type="CDD" id="cd09622">
    <property type="entry name" value="CBM9_like_HisKa"/>
    <property type="match status" value="1"/>
</dbReference>
<dbReference type="CDD" id="cd00082">
    <property type="entry name" value="HisKA"/>
    <property type="match status" value="1"/>
</dbReference>
<reference evidence="12" key="1">
    <citation type="submission" date="2018-06" db="EMBL/GenBank/DDBJ databases">
        <authorList>
            <person name="Zhirakovskaya E."/>
        </authorList>
    </citation>
    <scope>NUCLEOTIDE SEQUENCE</scope>
</reference>
<dbReference type="SMART" id="SM00388">
    <property type="entry name" value="HisKA"/>
    <property type="match status" value="1"/>
</dbReference>
<evidence type="ECO:0000256" key="3">
    <source>
        <dbReference type="ARBA" id="ARBA00022553"/>
    </source>
</evidence>
<evidence type="ECO:0000256" key="5">
    <source>
        <dbReference type="ARBA" id="ARBA00022692"/>
    </source>
</evidence>
<dbReference type="GO" id="GO:0016020">
    <property type="term" value="C:membrane"/>
    <property type="evidence" value="ECO:0007669"/>
    <property type="project" value="InterPro"/>
</dbReference>
<dbReference type="Gene3D" id="3.30.565.10">
    <property type="entry name" value="Histidine kinase-like ATPase, C-terminal domain"/>
    <property type="match status" value="1"/>
</dbReference>
<name>A0A3B1ALQ5_9ZZZZ</name>
<comment type="catalytic activity">
    <reaction evidence="1">
        <text>ATP + protein L-histidine = ADP + protein N-phospho-L-histidine.</text>
        <dbReference type="EC" id="2.7.13.3"/>
    </reaction>
</comment>
<evidence type="ECO:0000313" key="12">
    <source>
        <dbReference type="EMBL" id="VAX00794.1"/>
    </source>
</evidence>
<dbReference type="PROSITE" id="PS50109">
    <property type="entry name" value="HIS_KIN"/>
    <property type="match status" value="1"/>
</dbReference>
<dbReference type="PANTHER" id="PTHR45436:SF5">
    <property type="entry name" value="SENSOR HISTIDINE KINASE TRCS"/>
    <property type="match status" value="1"/>
</dbReference>
<dbReference type="Gene3D" id="6.10.340.10">
    <property type="match status" value="1"/>
</dbReference>
<dbReference type="InterPro" id="IPR036097">
    <property type="entry name" value="HisK_dim/P_sf"/>
</dbReference>
<dbReference type="CDD" id="cd06225">
    <property type="entry name" value="HAMP"/>
    <property type="match status" value="1"/>
</dbReference>
<feature type="domain" description="HAMP" evidence="11">
    <location>
        <begin position="431"/>
        <end position="486"/>
    </location>
</feature>
<keyword evidence="7 9" id="KW-1133">Transmembrane helix</keyword>
<keyword evidence="9" id="KW-0472">Membrane</keyword>
<evidence type="ECO:0000259" key="11">
    <source>
        <dbReference type="PROSITE" id="PS50885"/>
    </source>
</evidence>
<dbReference type="Pfam" id="PF02518">
    <property type="entry name" value="HATPase_c"/>
    <property type="match status" value="1"/>
</dbReference>
<dbReference type="Pfam" id="PF00512">
    <property type="entry name" value="HisKA"/>
    <property type="match status" value="1"/>
</dbReference>
<dbReference type="InterPro" id="IPR036890">
    <property type="entry name" value="HATPase_C_sf"/>
</dbReference>
<dbReference type="InterPro" id="IPR003661">
    <property type="entry name" value="HisK_dim/P_dom"/>
</dbReference>
<gene>
    <name evidence="12" type="ORF">MNBD_GAMMA22-903</name>
</gene>
<dbReference type="InterPro" id="IPR003660">
    <property type="entry name" value="HAMP_dom"/>
</dbReference>
<evidence type="ECO:0000256" key="9">
    <source>
        <dbReference type="SAM" id="Phobius"/>
    </source>
</evidence>
<dbReference type="NCBIfam" id="TIGR03785">
    <property type="entry name" value="marine_sort_HK"/>
    <property type="match status" value="1"/>
</dbReference>
<evidence type="ECO:0000256" key="2">
    <source>
        <dbReference type="ARBA" id="ARBA00012438"/>
    </source>
</evidence>
<keyword evidence="8" id="KW-0902">Two-component regulatory system</keyword>
<evidence type="ECO:0000256" key="1">
    <source>
        <dbReference type="ARBA" id="ARBA00000085"/>
    </source>
</evidence>